<feature type="transmembrane region" description="Helical" evidence="1">
    <location>
        <begin position="36"/>
        <end position="55"/>
    </location>
</feature>
<keyword evidence="1" id="KW-0812">Transmembrane</keyword>
<dbReference type="RefSeq" id="WP_301167691.1">
    <property type="nucleotide sequence ID" value="NZ_JAUHTR010000013.1"/>
</dbReference>
<keyword evidence="1" id="KW-0472">Membrane</keyword>
<organism evidence="2 3">
    <name type="scientific">Fictibacillus fluitans</name>
    <dbReference type="NCBI Taxonomy" id="3058422"/>
    <lineage>
        <taxon>Bacteria</taxon>
        <taxon>Bacillati</taxon>
        <taxon>Bacillota</taxon>
        <taxon>Bacilli</taxon>
        <taxon>Bacillales</taxon>
        <taxon>Fictibacillaceae</taxon>
        <taxon>Fictibacillus</taxon>
    </lineage>
</organism>
<dbReference type="EMBL" id="JAUHTR010000013">
    <property type="protein sequence ID" value="MDN4526670.1"/>
    <property type="molecule type" value="Genomic_DNA"/>
</dbReference>
<sequence length="202" mass="23058">MNKSSFIESRFFSLMDVSFSLIKSSLLFWWYVLKNFFIFGFTSSFCTLIEVVGEVSSGNGKPVKMLFREIFPKYKGYSKVSSAVFIGFVIYFTAFIVLPFPDAVSPFYSSVIKFACIYALLLGLVVYTYMCWNIVKKGDRGVKASLFLGFYLLIKKFFRSLLILLSLVAVCYVSDANFIFLLFFAPGIYAWLAKNILGRMTV</sequence>
<accession>A0ABT8I1T3</accession>
<evidence type="ECO:0000313" key="3">
    <source>
        <dbReference type="Proteomes" id="UP001172721"/>
    </source>
</evidence>
<keyword evidence="1" id="KW-1133">Transmembrane helix</keyword>
<evidence type="ECO:0008006" key="4">
    <source>
        <dbReference type="Google" id="ProtNLM"/>
    </source>
</evidence>
<gene>
    <name evidence="2" type="ORF">QYB97_19470</name>
</gene>
<feature type="transmembrane region" description="Helical" evidence="1">
    <location>
        <begin position="76"/>
        <end position="98"/>
    </location>
</feature>
<evidence type="ECO:0000313" key="2">
    <source>
        <dbReference type="EMBL" id="MDN4526670.1"/>
    </source>
</evidence>
<keyword evidence="3" id="KW-1185">Reference proteome</keyword>
<feature type="transmembrane region" description="Helical" evidence="1">
    <location>
        <begin position="144"/>
        <end position="170"/>
    </location>
</feature>
<feature type="transmembrane region" description="Helical" evidence="1">
    <location>
        <begin position="12"/>
        <end position="30"/>
    </location>
</feature>
<reference evidence="2" key="1">
    <citation type="submission" date="2023-07" db="EMBL/GenBank/DDBJ databases">
        <title>Fictibacillus sp. isolated from freshwater pond.</title>
        <authorList>
            <person name="Kirdat K."/>
            <person name="Bhat A."/>
            <person name="Mourya A."/>
            <person name="Yadav A."/>
        </authorList>
    </citation>
    <scope>NUCLEOTIDE SEQUENCE</scope>
    <source>
        <strain evidence="2">NE201</strain>
    </source>
</reference>
<comment type="caution">
    <text evidence="2">The sequence shown here is derived from an EMBL/GenBank/DDBJ whole genome shotgun (WGS) entry which is preliminary data.</text>
</comment>
<evidence type="ECO:0000256" key="1">
    <source>
        <dbReference type="SAM" id="Phobius"/>
    </source>
</evidence>
<name>A0ABT8I1T3_9BACL</name>
<protein>
    <recommendedName>
        <fullName evidence="4">DUF624 domain-containing protein</fullName>
    </recommendedName>
</protein>
<feature type="transmembrane region" description="Helical" evidence="1">
    <location>
        <begin position="176"/>
        <end position="193"/>
    </location>
</feature>
<feature type="transmembrane region" description="Helical" evidence="1">
    <location>
        <begin position="110"/>
        <end position="132"/>
    </location>
</feature>
<proteinExistence type="predicted"/>
<dbReference type="Proteomes" id="UP001172721">
    <property type="component" value="Unassembled WGS sequence"/>
</dbReference>